<keyword evidence="1" id="KW-0046">Antibiotic resistance</keyword>
<dbReference type="Proteomes" id="UP001312865">
    <property type="component" value="Unassembled WGS sequence"/>
</dbReference>
<keyword evidence="4" id="KW-1185">Reference proteome</keyword>
<dbReference type="EMBL" id="JBBAXC010000018">
    <property type="protein sequence ID" value="MEI5908969.1"/>
    <property type="molecule type" value="Genomic_DNA"/>
</dbReference>
<reference evidence="3 4" key="1">
    <citation type="journal article" date="2018" name="J. Microbiol.">
        <title>Bacillus spongiae sp. nov., isolated from sponge of Jeju Island.</title>
        <authorList>
            <person name="Lee G.E."/>
            <person name="Im W.T."/>
            <person name="Park J.S."/>
        </authorList>
    </citation>
    <scope>NUCLEOTIDE SEQUENCE [LARGE SCALE GENOMIC DNA]</scope>
    <source>
        <strain evidence="3 4">135PIL107-10</strain>
    </source>
</reference>
<dbReference type="RefSeq" id="WP_336588417.1">
    <property type="nucleotide sequence ID" value="NZ_JBBAXC010000018.1"/>
</dbReference>
<evidence type="ECO:0000256" key="1">
    <source>
        <dbReference type="ARBA" id="ARBA00023251"/>
    </source>
</evidence>
<dbReference type="GO" id="GO:0016746">
    <property type="term" value="F:acyltransferase activity"/>
    <property type="evidence" value="ECO:0007669"/>
    <property type="project" value="UniProtKB-KW"/>
</dbReference>
<evidence type="ECO:0000313" key="3">
    <source>
        <dbReference type="EMBL" id="MEI5908969.1"/>
    </source>
</evidence>
<dbReference type="SUPFAM" id="SSF55729">
    <property type="entry name" value="Acyl-CoA N-acyltransferases (Nat)"/>
    <property type="match status" value="1"/>
</dbReference>
<organism evidence="3 4">
    <name type="scientific">Bacillus spongiae</name>
    <dbReference type="NCBI Taxonomy" id="2683610"/>
    <lineage>
        <taxon>Bacteria</taxon>
        <taxon>Bacillati</taxon>
        <taxon>Bacillota</taxon>
        <taxon>Bacilli</taxon>
        <taxon>Bacillales</taxon>
        <taxon>Bacillaceae</taxon>
        <taxon>Bacillus</taxon>
    </lineage>
</organism>
<evidence type="ECO:0000313" key="4">
    <source>
        <dbReference type="Proteomes" id="UP001312865"/>
    </source>
</evidence>
<name>A0ABU8HIH5_9BACI</name>
<keyword evidence="3" id="KW-0012">Acyltransferase</keyword>
<protein>
    <submittedName>
        <fullName evidence="3">GNAT family N-acetyltransferase</fullName>
        <ecNumber evidence="3">2.3.1.-</ecNumber>
    </submittedName>
</protein>
<sequence>MILKDQLLIRNMNSNDFGLMVRWLNDLKVLEFYEESPLNLDKVIKKYGPRVEGKHYVKPCIVEHNNNPIGYIQYYEIQEAELKKYGYSENKNIFGIDQFIGETQLWGKGIGTSMILLILNYLSKNKSASRVVLEVKNNNTRAISCYEKCGFKRIKELNDDLNLMEWIQID</sequence>
<feature type="domain" description="N-acetyltransferase" evidence="2">
    <location>
        <begin position="7"/>
        <end position="170"/>
    </location>
</feature>
<dbReference type="Pfam" id="PF13523">
    <property type="entry name" value="Acetyltransf_8"/>
    <property type="match status" value="1"/>
</dbReference>
<proteinExistence type="predicted"/>
<gene>
    <name evidence="3" type="ORF">WAK64_18125</name>
</gene>
<dbReference type="PROSITE" id="PS51186">
    <property type="entry name" value="GNAT"/>
    <property type="match status" value="1"/>
</dbReference>
<dbReference type="EC" id="2.3.1.-" evidence="3"/>
<dbReference type="InterPro" id="IPR016181">
    <property type="entry name" value="Acyl_CoA_acyltransferase"/>
</dbReference>
<dbReference type="PANTHER" id="PTHR31438">
    <property type="entry name" value="LYSINE N-ACYLTRANSFERASE C17G9.06C-RELATED"/>
    <property type="match status" value="1"/>
</dbReference>
<dbReference type="PANTHER" id="PTHR31438:SF1">
    <property type="entry name" value="LYSINE N-ACYLTRANSFERASE C17G9.06C-RELATED"/>
    <property type="match status" value="1"/>
</dbReference>
<evidence type="ECO:0000259" key="2">
    <source>
        <dbReference type="PROSITE" id="PS51186"/>
    </source>
</evidence>
<dbReference type="InterPro" id="IPR000182">
    <property type="entry name" value="GNAT_dom"/>
</dbReference>
<accession>A0ABU8HIH5</accession>
<dbReference type="Gene3D" id="3.40.630.30">
    <property type="match status" value="1"/>
</dbReference>
<keyword evidence="3" id="KW-0808">Transferase</keyword>
<comment type="caution">
    <text evidence="3">The sequence shown here is derived from an EMBL/GenBank/DDBJ whole genome shotgun (WGS) entry which is preliminary data.</text>
</comment>